<dbReference type="PROSITE" id="PS50837">
    <property type="entry name" value="NACHT"/>
    <property type="match status" value="1"/>
</dbReference>
<keyword evidence="2 4" id="KW-0853">WD repeat</keyword>
<dbReference type="InterPro" id="IPR007751">
    <property type="entry name" value="DUF676_lipase-like"/>
</dbReference>
<gene>
    <name evidence="6" type="ORF">N7496_006289</name>
</gene>
<evidence type="ECO:0000313" key="6">
    <source>
        <dbReference type="EMBL" id="KAJ5370197.1"/>
    </source>
</evidence>
<dbReference type="SUPFAM" id="SSF52540">
    <property type="entry name" value="P-loop containing nucleoside triphosphate hydrolases"/>
    <property type="match status" value="1"/>
</dbReference>
<dbReference type="InterPro" id="IPR027417">
    <property type="entry name" value="P-loop_NTPase"/>
</dbReference>
<comment type="similarity">
    <text evidence="1">Belongs to the putative lipase ROG1 family.</text>
</comment>
<dbReference type="Gene3D" id="2.130.10.10">
    <property type="entry name" value="YVTN repeat-like/Quinoprotein amine dehydrogenase"/>
    <property type="match status" value="3"/>
</dbReference>
<keyword evidence="3" id="KW-0677">Repeat</keyword>
<dbReference type="SUPFAM" id="SSF50978">
    <property type="entry name" value="WD40 repeat-like"/>
    <property type="match status" value="2"/>
</dbReference>
<dbReference type="Proteomes" id="UP001147782">
    <property type="component" value="Unassembled WGS sequence"/>
</dbReference>
<dbReference type="GO" id="GO:0072330">
    <property type="term" value="P:monocarboxylic acid biosynthetic process"/>
    <property type="evidence" value="ECO:0007669"/>
    <property type="project" value="UniProtKB-ARBA"/>
</dbReference>
<dbReference type="PANTHER" id="PTHR19879">
    <property type="entry name" value="TRANSCRIPTION INITIATION FACTOR TFIID"/>
    <property type="match status" value="1"/>
</dbReference>
<evidence type="ECO:0000256" key="4">
    <source>
        <dbReference type="PROSITE-ProRule" id="PRU00221"/>
    </source>
</evidence>
<dbReference type="InterPro" id="IPR029058">
    <property type="entry name" value="AB_hydrolase_fold"/>
</dbReference>
<dbReference type="InterPro" id="IPR001680">
    <property type="entry name" value="WD40_rpt"/>
</dbReference>
<feature type="repeat" description="WD" evidence="4">
    <location>
        <begin position="1072"/>
        <end position="1111"/>
    </location>
</feature>
<organism evidence="6 7">
    <name type="scientific">Penicillium cataractarum</name>
    <dbReference type="NCBI Taxonomy" id="2100454"/>
    <lineage>
        <taxon>Eukaryota</taxon>
        <taxon>Fungi</taxon>
        <taxon>Dikarya</taxon>
        <taxon>Ascomycota</taxon>
        <taxon>Pezizomycotina</taxon>
        <taxon>Eurotiomycetes</taxon>
        <taxon>Eurotiomycetidae</taxon>
        <taxon>Eurotiales</taxon>
        <taxon>Aspergillaceae</taxon>
        <taxon>Penicillium</taxon>
    </lineage>
</organism>
<dbReference type="SMART" id="SM00320">
    <property type="entry name" value="WD40"/>
    <property type="match status" value="8"/>
</dbReference>
<feature type="repeat" description="WD" evidence="4">
    <location>
        <begin position="950"/>
        <end position="990"/>
    </location>
</feature>
<evidence type="ECO:0000256" key="2">
    <source>
        <dbReference type="ARBA" id="ARBA00022574"/>
    </source>
</evidence>
<dbReference type="InterPro" id="IPR007111">
    <property type="entry name" value="NACHT_NTPase"/>
</dbReference>
<dbReference type="Pfam" id="PF24883">
    <property type="entry name" value="NPHP3_N"/>
    <property type="match status" value="1"/>
</dbReference>
<evidence type="ECO:0000256" key="3">
    <source>
        <dbReference type="ARBA" id="ARBA00022737"/>
    </source>
</evidence>
<dbReference type="PROSITE" id="PS50294">
    <property type="entry name" value="WD_REPEATS_REGION"/>
    <property type="match status" value="4"/>
</dbReference>
<dbReference type="PANTHER" id="PTHR19879:SF9">
    <property type="entry name" value="TRANSCRIPTION INITIATION FACTOR TFIID SUBUNIT 5"/>
    <property type="match status" value="1"/>
</dbReference>
<dbReference type="RefSeq" id="XP_056554631.1">
    <property type="nucleotide sequence ID" value="XM_056699218.1"/>
</dbReference>
<name>A0A9W9V667_9EURO</name>
<dbReference type="Gene3D" id="3.40.50.1820">
    <property type="entry name" value="alpha/beta hydrolase"/>
    <property type="match status" value="1"/>
</dbReference>
<dbReference type="InterPro" id="IPR056884">
    <property type="entry name" value="NPHP3-like_N"/>
</dbReference>
<comment type="caution">
    <text evidence="6">The sequence shown here is derived from an EMBL/GenBank/DDBJ whole genome shotgun (WGS) entry which is preliminary data.</text>
</comment>
<protein>
    <recommendedName>
        <fullName evidence="5">NACHT domain-containing protein</fullName>
    </recommendedName>
</protein>
<dbReference type="InterPro" id="IPR036322">
    <property type="entry name" value="WD40_repeat_dom_sf"/>
</dbReference>
<dbReference type="EMBL" id="JAPZBS010000005">
    <property type="protein sequence ID" value="KAJ5370197.1"/>
    <property type="molecule type" value="Genomic_DNA"/>
</dbReference>
<reference evidence="6" key="2">
    <citation type="journal article" date="2023" name="IMA Fungus">
        <title>Comparative genomic study of the Penicillium genus elucidates a diverse pangenome and 15 lateral gene transfer events.</title>
        <authorList>
            <person name="Petersen C."/>
            <person name="Sorensen T."/>
            <person name="Nielsen M.R."/>
            <person name="Sondergaard T.E."/>
            <person name="Sorensen J.L."/>
            <person name="Fitzpatrick D.A."/>
            <person name="Frisvad J.C."/>
            <person name="Nielsen K.L."/>
        </authorList>
    </citation>
    <scope>NUCLEOTIDE SEQUENCE</scope>
    <source>
        <strain evidence="6">IBT 29864</strain>
    </source>
</reference>
<proteinExistence type="inferred from homology"/>
<dbReference type="Pfam" id="PF00400">
    <property type="entry name" value="WD40"/>
    <property type="match status" value="6"/>
</dbReference>
<feature type="repeat" description="WD" evidence="4">
    <location>
        <begin position="991"/>
        <end position="1031"/>
    </location>
</feature>
<dbReference type="SUPFAM" id="SSF53474">
    <property type="entry name" value="alpha/beta-Hydrolases"/>
    <property type="match status" value="1"/>
</dbReference>
<dbReference type="PRINTS" id="PR00320">
    <property type="entry name" value="GPROTEINBRPT"/>
</dbReference>
<evidence type="ECO:0000256" key="1">
    <source>
        <dbReference type="ARBA" id="ARBA00007920"/>
    </source>
</evidence>
<dbReference type="OrthoDB" id="538223at2759"/>
<dbReference type="GeneID" id="81438397"/>
<dbReference type="InterPro" id="IPR015943">
    <property type="entry name" value="WD40/YVTN_repeat-like_dom_sf"/>
</dbReference>
<dbReference type="PROSITE" id="PS50082">
    <property type="entry name" value="WD_REPEATS_2"/>
    <property type="match status" value="5"/>
</dbReference>
<evidence type="ECO:0000259" key="5">
    <source>
        <dbReference type="PROSITE" id="PS50837"/>
    </source>
</evidence>
<dbReference type="GO" id="GO:0017000">
    <property type="term" value="P:antibiotic biosynthetic process"/>
    <property type="evidence" value="ECO:0007669"/>
    <property type="project" value="UniProtKB-ARBA"/>
</dbReference>
<feature type="repeat" description="WD" evidence="4">
    <location>
        <begin position="909"/>
        <end position="949"/>
    </location>
</feature>
<dbReference type="Gene3D" id="3.40.50.300">
    <property type="entry name" value="P-loop containing nucleotide triphosphate hydrolases"/>
    <property type="match status" value="1"/>
</dbReference>
<reference evidence="6" key="1">
    <citation type="submission" date="2022-11" db="EMBL/GenBank/DDBJ databases">
        <authorList>
            <person name="Petersen C."/>
        </authorList>
    </citation>
    <scope>NUCLEOTIDE SEQUENCE</scope>
    <source>
        <strain evidence="6">IBT 29864</strain>
    </source>
</reference>
<feature type="domain" description="NACHT" evidence="5">
    <location>
        <begin position="376"/>
        <end position="598"/>
    </location>
</feature>
<dbReference type="CDD" id="cd00200">
    <property type="entry name" value="WD40"/>
    <property type="match status" value="1"/>
</dbReference>
<feature type="repeat" description="WD" evidence="4">
    <location>
        <begin position="1111"/>
        <end position="1152"/>
    </location>
</feature>
<keyword evidence="7" id="KW-1185">Reference proteome</keyword>
<dbReference type="InterPro" id="IPR020472">
    <property type="entry name" value="WD40_PAC1"/>
</dbReference>
<accession>A0A9W9V667</accession>
<dbReference type="InterPro" id="IPR019775">
    <property type="entry name" value="WD40_repeat_CS"/>
</dbReference>
<sequence length="1330" mass="149234">MSPWTNPFTLRRGPEREAADDVGALDRREAENPAHTPLTTPFPDGIKVLHDCADASVDICFVHGLTGDRERTWTKDGQTDPWPKALLPSRLQRARILTFGYDAYVVRGSVASSNRLGDHASSLLNKLTSNRESCDATSRPLVFVAHSLGGLVCKKAILLSQNSAEDHLHDIFDSVRGIIFLGTPHKGAWLANWASIPASALGFVKSINTKLLDVLQSKNEVLESIQEDFLTMTRRLRENDKGRLQITCFFEELPMRLAGEVVSKESASFEGYTAISIHANHRDMVKFATAEDDGFVALLGELKRWVKQIDNTSKAKEKEYSFTAEDLACLNDLKITDPRRDKERIEQLKGGLLRDSYRWVQSNGDFVEWRDENSGQLLWIRGDPGKGKTMLLCGIIDELSVSCSDPTTVAYFFCQATEMKINHATAVLRGLIYMLVIQRKLLITHVRREYDQNRTAFTGMNAWQALANVFLAILNDPLTLNQTTYIIIDALDECTTDLTPLLDLIAQRSSEAARVKWLVSSRNWREIEERLNNATGKVNLVLELNEDSISAAVEHFIHQRVDELTKLKGYNYQLQETVLQYLLKNAQSTFLWVALVCQQLAGLRVKIRHTEDLLKRFPRELKPLYNRMLERILTSEDSELCKRILSIVLSVYTPISIDTLRVLAIHDHPGCDDGESIREIIDECGSFLKVDIDFIFLVHQSAKDFLLDPSNEMFEVNIGKEHHRIFSRSLQVIKTLERDIYKLNDLGISILEVARPSPDPLAGISYSCIFWVDHLVDCQNIADALEESEDWESLDSFLRHDFLHWVEAISLLGSATQGIAAMLKLESLVRPGFMRRLVARWNARVGVVGSHANLGSSYRQWITSKLKSQGKLASCAAWSDDGNLAIACEDNTIQIWDLATDRWIPALKLKGHSEPVMTAAWSPDGRLASGSRDLTVRIWDLENGECKFILNGHNDDISRVAWSHDERLASGSRDRTIRIWNSVNGQCISVLDGHYGKIVSLAWSHDGRIATGTFDALIKIWDPASSPAVDTGKLKSGVTSIDMSKDPGRTTSSVRDGILQVCEPSTGQITGSKSHSSWVYSVAWSPNGTQLASSSSEIMIWDLNTKQSKFLSGPKNQAVLIAWSPSGDRLASGSTDQTIIVWNLSNSQRTVLECHSTPDISLVWSPLGDRLAFKSSDASIEILGIATGQSIVIWETEFPGSPIIWSTDGRRLASWGFEGTFIIWDSTTGRRLCKLNLKTDFLKWIDTNAWNLRKEIAVFDAWYKIPPASIPYLRNIVSSALSIGYSLEKDSHWICFEGQKLLWLPPDYSPVRGRKYNGRKDDDVQEGITL</sequence>
<evidence type="ECO:0000313" key="7">
    <source>
        <dbReference type="Proteomes" id="UP001147782"/>
    </source>
</evidence>
<dbReference type="PROSITE" id="PS00678">
    <property type="entry name" value="WD_REPEATS_1"/>
    <property type="match status" value="3"/>
</dbReference>
<dbReference type="Pfam" id="PF05057">
    <property type="entry name" value="DUF676"/>
    <property type="match status" value="1"/>
</dbReference>